<protein>
    <submittedName>
        <fullName evidence="1">Uncharacterized protein</fullName>
    </submittedName>
</protein>
<dbReference type="InterPro" id="IPR036875">
    <property type="entry name" value="Znf_CCHC_sf"/>
</dbReference>
<feature type="non-terminal residue" evidence="1">
    <location>
        <position position="230"/>
    </location>
</feature>
<dbReference type="GO" id="GO:0003676">
    <property type="term" value="F:nucleic acid binding"/>
    <property type="evidence" value="ECO:0007669"/>
    <property type="project" value="InterPro"/>
</dbReference>
<evidence type="ECO:0000313" key="1">
    <source>
        <dbReference type="EMBL" id="GFC63764.1"/>
    </source>
</evidence>
<reference evidence="1" key="1">
    <citation type="journal article" date="2019" name="Sci. Rep.">
        <title>Draft genome of Tanacetum cinerariifolium, the natural source of mosquito coil.</title>
        <authorList>
            <person name="Yamashiro T."/>
            <person name="Shiraishi A."/>
            <person name="Satake H."/>
            <person name="Nakayama K."/>
        </authorList>
    </citation>
    <scope>NUCLEOTIDE SEQUENCE</scope>
</reference>
<gene>
    <name evidence="1" type="ORF">Tci_835734</name>
</gene>
<sequence length="230" mass="25506">VQKTLLKQQFENFSGSNSESLDQIHDKLQKFVSQLEIHRVSLSGGCEFEVSSLKIYEFEVKHSSSQSSDSQNLAFVSTTSADSINDSVSAAVSVSAVVAKLSASTLLNVDSLSNAVSYSFFASQSSSSQLDNEDLKQIDADDLEEIDLKWQITMLTMRARKFLQKTRRNLGVNGPTSMGFDMANVECYNFHRKGHFARECRSPKDSRKTTVAEPQRRSILVETSTSNALV</sequence>
<dbReference type="GO" id="GO:0008270">
    <property type="term" value="F:zinc ion binding"/>
    <property type="evidence" value="ECO:0007669"/>
    <property type="project" value="InterPro"/>
</dbReference>
<dbReference type="Gene3D" id="4.10.60.10">
    <property type="entry name" value="Zinc finger, CCHC-type"/>
    <property type="match status" value="1"/>
</dbReference>
<name>A0A699Q8E0_TANCI</name>
<feature type="non-terminal residue" evidence="1">
    <location>
        <position position="1"/>
    </location>
</feature>
<accession>A0A699Q8E0</accession>
<organism evidence="1">
    <name type="scientific">Tanacetum cinerariifolium</name>
    <name type="common">Dalmatian daisy</name>
    <name type="synonym">Chrysanthemum cinerariifolium</name>
    <dbReference type="NCBI Taxonomy" id="118510"/>
    <lineage>
        <taxon>Eukaryota</taxon>
        <taxon>Viridiplantae</taxon>
        <taxon>Streptophyta</taxon>
        <taxon>Embryophyta</taxon>
        <taxon>Tracheophyta</taxon>
        <taxon>Spermatophyta</taxon>
        <taxon>Magnoliopsida</taxon>
        <taxon>eudicotyledons</taxon>
        <taxon>Gunneridae</taxon>
        <taxon>Pentapetalae</taxon>
        <taxon>asterids</taxon>
        <taxon>campanulids</taxon>
        <taxon>Asterales</taxon>
        <taxon>Asteraceae</taxon>
        <taxon>Asteroideae</taxon>
        <taxon>Anthemideae</taxon>
        <taxon>Anthemidinae</taxon>
        <taxon>Tanacetum</taxon>
    </lineage>
</organism>
<dbReference type="SUPFAM" id="SSF57756">
    <property type="entry name" value="Retrovirus zinc finger-like domains"/>
    <property type="match status" value="1"/>
</dbReference>
<dbReference type="EMBL" id="BKCJ010999395">
    <property type="protein sequence ID" value="GFC63764.1"/>
    <property type="molecule type" value="Genomic_DNA"/>
</dbReference>
<dbReference type="AlphaFoldDB" id="A0A699Q8E0"/>
<proteinExistence type="predicted"/>
<comment type="caution">
    <text evidence="1">The sequence shown here is derived from an EMBL/GenBank/DDBJ whole genome shotgun (WGS) entry which is preliminary data.</text>
</comment>